<evidence type="ECO:0000259" key="4">
    <source>
        <dbReference type="PROSITE" id="PS50042"/>
    </source>
</evidence>
<dbReference type="InterPro" id="IPR000595">
    <property type="entry name" value="cNMP-bd_dom"/>
</dbReference>
<dbReference type="Pfam" id="PF13545">
    <property type="entry name" value="HTH_Crp_2"/>
    <property type="match status" value="1"/>
</dbReference>
<dbReference type="InterPro" id="IPR036390">
    <property type="entry name" value="WH_DNA-bd_sf"/>
</dbReference>
<dbReference type="CDD" id="cd00038">
    <property type="entry name" value="CAP_ED"/>
    <property type="match status" value="1"/>
</dbReference>
<keyword evidence="2" id="KW-0238">DNA-binding</keyword>
<dbReference type="InterPro" id="IPR050397">
    <property type="entry name" value="Env_Response_Regulators"/>
</dbReference>
<sequence length="258" mass="27901">MAVVRLFMEDKGIAEGKEDLMHTSIATEKSAGANELCVSRVPLFQSLSYEQQLEVAGVAHAIHLDRAEVFYSAASNNSQLLVVHTGRVKISRTNSNGHEQIIRVLGPGDFFGESAFLTGISPENDATALEDAQLCVFRHADLAQLIQRHASIGLCMLQDVSRRLGETESRLAAVISADVSSRLADYLLSLPAVASAERALEVVLPLAKKDIASLLDTTPESISRQLRSLSEARVIVQGRGNRITLLDIDALSELTNAL</sequence>
<dbReference type="SUPFAM" id="SSF46785">
    <property type="entry name" value="Winged helix' DNA-binding domain"/>
    <property type="match status" value="1"/>
</dbReference>
<dbReference type="PROSITE" id="PS50042">
    <property type="entry name" value="CNMP_BINDING_3"/>
    <property type="match status" value="1"/>
</dbReference>
<dbReference type="SMART" id="SM00100">
    <property type="entry name" value="cNMP"/>
    <property type="match status" value="1"/>
</dbReference>
<dbReference type="SUPFAM" id="SSF51206">
    <property type="entry name" value="cAMP-binding domain-like"/>
    <property type="match status" value="1"/>
</dbReference>
<dbReference type="Gene3D" id="1.10.10.10">
    <property type="entry name" value="Winged helix-like DNA-binding domain superfamily/Winged helix DNA-binding domain"/>
    <property type="match status" value="1"/>
</dbReference>
<feature type="domain" description="Cyclic nucleotide-binding" evidence="4">
    <location>
        <begin position="43"/>
        <end position="163"/>
    </location>
</feature>
<evidence type="ECO:0000256" key="3">
    <source>
        <dbReference type="ARBA" id="ARBA00023163"/>
    </source>
</evidence>
<gene>
    <name evidence="6" type="ORF">ACFO7V_06035</name>
</gene>
<proteinExistence type="predicted"/>
<evidence type="ECO:0000256" key="2">
    <source>
        <dbReference type="ARBA" id="ARBA00023125"/>
    </source>
</evidence>
<dbReference type="RefSeq" id="WP_346060240.1">
    <property type="nucleotide sequence ID" value="NZ_BAAAVQ010000076.1"/>
</dbReference>
<evidence type="ECO:0000256" key="1">
    <source>
        <dbReference type="ARBA" id="ARBA00023015"/>
    </source>
</evidence>
<dbReference type="InterPro" id="IPR014710">
    <property type="entry name" value="RmlC-like_jellyroll"/>
</dbReference>
<organism evidence="6 7">
    <name type="scientific">Glutamicibacter bergerei</name>
    <dbReference type="NCBI Taxonomy" id="256702"/>
    <lineage>
        <taxon>Bacteria</taxon>
        <taxon>Bacillati</taxon>
        <taxon>Actinomycetota</taxon>
        <taxon>Actinomycetes</taxon>
        <taxon>Micrococcales</taxon>
        <taxon>Micrococcaceae</taxon>
        <taxon>Glutamicibacter</taxon>
    </lineage>
</organism>
<dbReference type="Pfam" id="PF00027">
    <property type="entry name" value="cNMP_binding"/>
    <property type="match status" value="1"/>
</dbReference>
<accession>A0ABV9MKI5</accession>
<dbReference type="Proteomes" id="UP001595884">
    <property type="component" value="Unassembled WGS sequence"/>
</dbReference>
<comment type="caution">
    <text evidence="6">The sequence shown here is derived from an EMBL/GenBank/DDBJ whole genome shotgun (WGS) entry which is preliminary data.</text>
</comment>
<dbReference type="Gene3D" id="2.60.120.10">
    <property type="entry name" value="Jelly Rolls"/>
    <property type="match status" value="1"/>
</dbReference>
<evidence type="ECO:0000313" key="6">
    <source>
        <dbReference type="EMBL" id="MFC4715695.1"/>
    </source>
</evidence>
<dbReference type="InterPro" id="IPR036388">
    <property type="entry name" value="WH-like_DNA-bd_sf"/>
</dbReference>
<protein>
    <submittedName>
        <fullName evidence="6">Crp/Fnr family transcriptional regulator</fullName>
    </submittedName>
</protein>
<reference evidence="7" key="1">
    <citation type="journal article" date="2019" name="Int. J. Syst. Evol. Microbiol.">
        <title>The Global Catalogue of Microorganisms (GCM) 10K type strain sequencing project: providing services to taxonomists for standard genome sequencing and annotation.</title>
        <authorList>
            <consortium name="The Broad Institute Genomics Platform"/>
            <consortium name="The Broad Institute Genome Sequencing Center for Infectious Disease"/>
            <person name="Wu L."/>
            <person name="Ma J."/>
        </authorList>
    </citation>
    <scope>NUCLEOTIDE SEQUENCE [LARGE SCALE GENOMIC DNA]</scope>
    <source>
        <strain evidence="7">CGMCC 1.12849</strain>
    </source>
</reference>
<dbReference type="InterPro" id="IPR018490">
    <property type="entry name" value="cNMP-bd_dom_sf"/>
</dbReference>
<keyword evidence="1" id="KW-0805">Transcription regulation</keyword>
<keyword evidence="7" id="KW-1185">Reference proteome</keyword>
<dbReference type="SMART" id="SM00419">
    <property type="entry name" value="HTH_CRP"/>
    <property type="match status" value="1"/>
</dbReference>
<feature type="domain" description="HTH crp-type" evidence="5">
    <location>
        <begin position="177"/>
        <end position="249"/>
    </location>
</feature>
<dbReference type="EMBL" id="JBHSHE010000022">
    <property type="protein sequence ID" value="MFC4715695.1"/>
    <property type="molecule type" value="Genomic_DNA"/>
</dbReference>
<dbReference type="PROSITE" id="PS51063">
    <property type="entry name" value="HTH_CRP_2"/>
    <property type="match status" value="1"/>
</dbReference>
<dbReference type="PANTHER" id="PTHR24567:SF74">
    <property type="entry name" value="HTH-TYPE TRANSCRIPTIONAL REGULATOR ARCR"/>
    <property type="match status" value="1"/>
</dbReference>
<keyword evidence="3" id="KW-0804">Transcription</keyword>
<dbReference type="InterPro" id="IPR012318">
    <property type="entry name" value="HTH_CRP"/>
</dbReference>
<name>A0ABV9MKI5_9MICC</name>
<dbReference type="PANTHER" id="PTHR24567">
    <property type="entry name" value="CRP FAMILY TRANSCRIPTIONAL REGULATORY PROTEIN"/>
    <property type="match status" value="1"/>
</dbReference>
<evidence type="ECO:0000259" key="5">
    <source>
        <dbReference type="PROSITE" id="PS51063"/>
    </source>
</evidence>
<evidence type="ECO:0000313" key="7">
    <source>
        <dbReference type="Proteomes" id="UP001595884"/>
    </source>
</evidence>